<dbReference type="EMBL" id="SRLH01000008">
    <property type="protein sequence ID" value="TGD56896.1"/>
    <property type="molecule type" value="Genomic_DNA"/>
</dbReference>
<evidence type="ECO:0000256" key="1">
    <source>
        <dbReference type="SAM" id="MobiDB-lite"/>
    </source>
</evidence>
<feature type="region of interest" description="Disordered" evidence="1">
    <location>
        <begin position="166"/>
        <end position="252"/>
    </location>
</feature>
<protein>
    <submittedName>
        <fullName evidence="5">T9SS sorting signal type C domain-containing protein</fullName>
    </submittedName>
</protein>
<dbReference type="Pfam" id="PF21722">
    <property type="entry name" value="Gly_rich_2"/>
    <property type="match status" value="1"/>
</dbReference>
<feature type="compositionally biased region" description="Low complexity" evidence="1">
    <location>
        <begin position="194"/>
        <end position="203"/>
    </location>
</feature>
<dbReference type="InterPro" id="IPR013783">
    <property type="entry name" value="Ig-like_fold"/>
</dbReference>
<accession>A0A4Z0L4L0</accession>
<dbReference type="Gene3D" id="2.60.40.10">
    <property type="entry name" value="Immunoglobulins"/>
    <property type="match status" value="2"/>
</dbReference>
<dbReference type="InterPro" id="IPR044023">
    <property type="entry name" value="Ig_7"/>
</dbReference>
<sequence length="1621" mass="167636">MAKNYFFQMKECALLVAHTLTKKSWLENPFFPTQKEEQNRIPSFSWVLSLMILSAFFLSNDIYAQFPGNDNTPGVGKIFNVPAGVTSVTASAWGAGGGGGGSSSNNDGGNGGGGGGATTRVIAVTGGVTTFTYSVGTGGTAGAAAGGTGGNGGASTIVSIAPSTNMNANGGTGGRGNSLGLNTPTNSGGGTSSGGTTNNTGNDGSSGGNSGGNGGSSATVISIFGAGGTGTNNSPGQNGSNPGGGASGGEYAGGGSGNRVGGIGGAGRVTFNYISVSSVSPSSLCTGQTITITGTNFNSGATTVTVNGTACTSVVVVNSTTITAVVAAGSTSGTVLVTNPNGTNNGQTLTVNTPSDPGTPTSNSPQCNPTGVTITRNGTPGAGITWYWQTVSGGTSTANNSATPLVVNTSGTYYIRAYNGSCWSAGEGSIAVTVNNTIATLATTPSPATSATGVCYAGLGAISSISWTAAAGATSYDVYFGTASTPPFLTNQAGVTYSTGTLTAGTTYYWKIVPRNACGATTGTPITWSFTTNTGVCHCIPSSTTSGTYISGVTSIGTLNDVANAPTGYSTGGYGNYKNIVIATQIPGGGINTNLNIVGSSHMRTYVDWNNDGDFVDAGENVYVSGAAAGDTSYGFIVPVAQTPGTYVMRIRTRSFGESSTIDPCTTGYTTGETEDYTISIVADCVAKITSVTNGASCGTGSTVTLSATATAGTTQFRWYAAETGGTPLATTATGSWTTGALAATTTYYVTAFNGTCESWTRTAIKATINPTTNITISPTTPIFCGDTDILTISATGDFTVDDLFVDDFESGIGGLTVSTPINTNGGADSVWSVKTSTYSPNGTAVWRPAISSGTIGNKFALTTSDYSGQSLETIMTTTASINATNYVDLTLTFKHYYSDYGSDTASVQVSTDGGTTWTNTAVTYNADFGSASKFTNASLDLTAFAGQSNLKIRFRYAAGWADGWAIDDIRLFGTRPLNTTFTWGGGTVDAYTDFACTIPYVNQSLTTIYVKPNATQLATTTWGFTVSATLGNGCVASKPITVTNNTKTWIGGSSNWSTASNWSPAGVPTAANCVVIPSSSNTVISGSGYNAFAKNMKIKSSASLELQSANTITVNDWVDVNASGNFTIRNNASLIQVNNVANTGNIKMERTANIRRLDYVYWSSPVSGVSTASVSSLTPANVIWKWLQTTPRAYASNFGKWVNANETMVTGKGYIIRGPNGFTTTSQPFTASFTGVPNNGNITTPIIRDVYNGVNYTGPTATAVTKDDDNWNLVGNPYPSAISATALLAANTNIDGNIRLWTHGTAPSNSNASPFYQNYAYNYSSSDYIVYNSMGSTPPGFNGSIGAGQAFFVLMNNAAATPGTLTFNNSMRSNSYGNSQFYRSEANANTVNNDENIEKHRIWLDLVAPGGNVNRILVGYAQGATRGRDRNFDATVLEGVTQNFYSKVEGENMVIQGRALPFDANDQVQLGVLLPQNGNYNIAVATTDGLFANPSQDIFLEDLTTGVIHNLRTSPYSFRSANGRYDDRFILRFTQASLGNEDFDYNSTVKVFADNHINVTSGTMAIKDVAVYDILGKTLVAKQNISANEFIVNELNPTQSALIVKVTLENDAVVTKKVIF</sequence>
<comment type="caution">
    <text evidence="5">The sequence shown here is derived from an EMBL/GenBank/DDBJ whole genome shotgun (WGS) entry which is preliminary data.</text>
</comment>
<feature type="compositionally biased region" description="Gly residues" evidence="1">
    <location>
        <begin position="241"/>
        <end position="252"/>
    </location>
</feature>
<dbReference type="Gene3D" id="2.60.120.260">
    <property type="entry name" value="Galactose-binding domain-like"/>
    <property type="match status" value="1"/>
</dbReference>
<reference evidence="5 6" key="1">
    <citation type="submission" date="2019-04" db="EMBL/GenBank/DDBJ databases">
        <title>Flavobacterium sp. strain DS2-A Genome sequencing and assembly.</title>
        <authorList>
            <person name="Kim I."/>
        </authorList>
    </citation>
    <scope>NUCLEOTIDE SEQUENCE [LARGE SCALE GENOMIC DNA]</scope>
    <source>
        <strain evidence="5 6">DS2-A</strain>
    </source>
</reference>
<dbReference type="InterPro" id="IPR045474">
    <property type="entry name" value="GEVED"/>
</dbReference>
<name>A0A4Z0L4L0_9FLAO</name>
<feature type="domain" description="GEVED" evidence="3">
    <location>
        <begin position="603"/>
        <end position="679"/>
    </location>
</feature>
<organism evidence="5 6">
    <name type="scientific">Flavobacterium humi</name>
    <dbReference type="NCBI Taxonomy" id="2562683"/>
    <lineage>
        <taxon>Bacteria</taxon>
        <taxon>Pseudomonadati</taxon>
        <taxon>Bacteroidota</taxon>
        <taxon>Flavobacteriia</taxon>
        <taxon>Flavobacteriales</taxon>
        <taxon>Flavobacteriaceae</taxon>
        <taxon>Flavobacterium</taxon>
    </lineage>
</organism>
<feature type="region of interest" description="Disordered" evidence="1">
    <location>
        <begin position="95"/>
        <end position="114"/>
    </location>
</feature>
<dbReference type="NCBIfam" id="NF033708">
    <property type="entry name" value="T9SS_Cterm_ChiA"/>
    <property type="match status" value="1"/>
</dbReference>
<dbReference type="Pfam" id="PF20009">
    <property type="entry name" value="GEVED"/>
    <property type="match status" value="1"/>
</dbReference>
<evidence type="ECO:0000313" key="6">
    <source>
        <dbReference type="Proteomes" id="UP000297407"/>
    </source>
</evidence>
<evidence type="ECO:0000313" key="5">
    <source>
        <dbReference type="EMBL" id="TGD56896.1"/>
    </source>
</evidence>
<dbReference type="OrthoDB" id="1652165at2"/>
<evidence type="ECO:0000259" key="3">
    <source>
        <dbReference type="Pfam" id="PF20009"/>
    </source>
</evidence>
<feature type="compositionally biased region" description="Low complexity" evidence="1">
    <location>
        <begin position="231"/>
        <end position="240"/>
    </location>
</feature>
<feature type="domain" description="Glycine-rich" evidence="4">
    <location>
        <begin position="79"/>
        <end position="273"/>
    </location>
</feature>
<feature type="domain" description="Ig-like" evidence="2">
    <location>
        <begin position="691"/>
        <end position="771"/>
    </location>
</feature>
<proteinExistence type="predicted"/>
<feature type="compositionally biased region" description="Gly residues" evidence="1">
    <location>
        <begin position="204"/>
        <end position="215"/>
    </location>
</feature>
<dbReference type="Proteomes" id="UP000297407">
    <property type="component" value="Unassembled WGS sequence"/>
</dbReference>
<dbReference type="InterPro" id="IPR049304">
    <property type="entry name" value="Gly_rich_dom"/>
</dbReference>
<keyword evidence="6" id="KW-1185">Reference proteome</keyword>
<dbReference type="Pfam" id="PF19081">
    <property type="entry name" value="Ig_7"/>
    <property type="match status" value="1"/>
</dbReference>
<evidence type="ECO:0000259" key="4">
    <source>
        <dbReference type="Pfam" id="PF21722"/>
    </source>
</evidence>
<dbReference type="InterPro" id="IPR014756">
    <property type="entry name" value="Ig_E-set"/>
</dbReference>
<gene>
    <name evidence="5" type="ORF">E4635_13960</name>
</gene>
<dbReference type="SUPFAM" id="SSF81296">
    <property type="entry name" value="E set domains"/>
    <property type="match status" value="1"/>
</dbReference>
<evidence type="ECO:0000259" key="2">
    <source>
        <dbReference type="Pfam" id="PF19081"/>
    </source>
</evidence>
<dbReference type="RefSeq" id="WP_135527320.1">
    <property type="nucleotide sequence ID" value="NZ_SRLH01000008.1"/>
</dbReference>